<keyword evidence="2" id="KW-1185">Reference proteome</keyword>
<sequence>MHRRPNVFFSHRFLPRKAFLITHVHSGVRWIDIQTGFLRLWMSAFRGDALEHPHTMCQTMHSQQSFSGFTDHQQNISRHVRLPYAPRAHGRSASCYTASTRIED</sequence>
<comment type="caution">
    <text evidence="1">The sequence shown here is derived from an EMBL/GenBank/DDBJ whole genome shotgun (WGS) entry which is preliminary data.</text>
</comment>
<reference evidence="1 2" key="1">
    <citation type="submission" date="2016-03" db="EMBL/GenBank/DDBJ databases">
        <title>Whole genome sequencing of Grifola frondosa 9006-11.</title>
        <authorList>
            <person name="Min B."/>
            <person name="Park H."/>
            <person name="Kim J.-G."/>
            <person name="Cho H."/>
            <person name="Oh Y.-L."/>
            <person name="Kong W.-S."/>
            <person name="Choi I.-G."/>
        </authorList>
    </citation>
    <scope>NUCLEOTIDE SEQUENCE [LARGE SCALE GENOMIC DNA]</scope>
    <source>
        <strain evidence="1 2">9006-11</strain>
    </source>
</reference>
<organism evidence="1 2">
    <name type="scientific">Grifola frondosa</name>
    <name type="common">Maitake</name>
    <name type="synonym">Polyporus frondosus</name>
    <dbReference type="NCBI Taxonomy" id="5627"/>
    <lineage>
        <taxon>Eukaryota</taxon>
        <taxon>Fungi</taxon>
        <taxon>Dikarya</taxon>
        <taxon>Basidiomycota</taxon>
        <taxon>Agaricomycotina</taxon>
        <taxon>Agaricomycetes</taxon>
        <taxon>Polyporales</taxon>
        <taxon>Grifolaceae</taxon>
        <taxon>Grifola</taxon>
    </lineage>
</organism>
<gene>
    <name evidence="1" type="ORF">A0H81_07289</name>
</gene>
<proteinExistence type="predicted"/>
<name>A0A1C7M981_GRIFR</name>
<evidence type="ECO:0000313" key="2">
    <source>
        <dbReference type="Proteomes" id="UP000092993"/>
    </source>
</evidence>
<dbReference type="Proteomes" id="UP000092993">
    <property type="component" value="Unassembled WGS sequence"/>
</dbReference>
<evidence type="ECO:0000313" key="1">
    <source>
        <dbReference type="EMBL" id="OBZ73402.1"/>
    </source>
</evidence>
<dbReference type="AlphaFoldDB" id="A0A1C7M981"/>
<dbReference type="EMBL" id="LUGG01000007">
    <property type="protein sequence ID" value="OBZ73402.1"/>
    <property type="molecule type" value="Genomic_DNA"/>
</dbReference>
<protein>
    <submittedName>
        <fullName evidence="1">Uncharacterized protein</fullName>
    </submittedName>
</protein>
<accession>A0A1C7M981</accession>